<evidence type="ECO:0000313" key="1">
    <source>
        <dbReference type="EMBL" id="MBO0329653.1"/>
    </source>
</evidence>
<reference evidence="1 2" key="1">
    <citation type="submission" date="2021-03" db="EMBL/GenBank/DDBJ databases">
        <title>Muricauda sp. CAU 1631 isolated from Incheon.</title>
        <authorList>
            <person name="Kim W."/>
        </authorList>
    </citation>
    <scope>NUCLEOTIDE SEQUENCE [LARGE SCALE GENOMIC DNA]</scope>
    <source>
        <strain evidence="1 2">CAU 1631</strain>
    </source>
</reference>
<dbReference type="EMBL" id="JAFLND010000001">
    <property type="protein sequence ID" value="MBO0329653.1"/>
    <property type="molecule type" value="Genomic_DNA"/>
</dbReference>
<sequence length="235" mass="27333">MQKIHSNFMLKENWNSINMPFPNKFNNKNNAQGAKTYEATEGLDDFLKVLEKHFFANAKLRCKQNRVEGKLDLVIDLHFNFGITDCLRHFNNGDWVNYSLSEESSTDISLVVSGALDKLNEQSTYPADIMEISMHFLDTSIIITRLYQYSIPEQIGALLTTIGKHFIYFTKGLTEMPYEVFIPVFEDTSINSNDCIECNYFDYWGLYFDKKQEHEALIYSLGKKKLYEEGISLYE</sequence>
<gene>
    <name evidence="1" type="ORF">J0X13_03775</name>
</gene>
<proteinExistence type="predicted"/>
<dbReference type="Proteomes" id="UP000664163">
    <property type="component" value="Unassembled WGS sequence"/>
</dbReference>
<comment type="caution">
    <text evidence="1">The sequence shown here is derived from an EMBL/GenBank/DDBJ whole genome shotgun (WGS) entry which is preliminary data.</text>
</comment>
<organism evidence="1 2">
    <name type="scientific">[Muricauda] lutisoli</name>
    <dbReference type="NCBI Taxonomy" id="2816035"/>
    <lineage>
        <taxon>Bacteria</taxon>
        <taxon>Pseudomonadati</taxon>
        <taxon>Bacteroidota</taxon>
        <taxon>Flavobacteriia</taxon>
        <taxon>Flavobacteriales</taxon>
        <taxon>Flavobacteriaceae</taxon>
        <taxon>Allomuricauda</taxon>
    </lineage>
</organism>
<keyword evidence="2" id="KW-1185">Reference proteome</keyword>
<dbReference type="RefSeq" id="WP_207070118.1">
    <property type="nucleotide sequence ID" value="NZ_JAFLND010000001.1"/>
</dbReference>
<protein>
    <submittedName>
        <fullName evidence="1">Uncharacterized protein</fullName>
    </submittedName>
</protein>
<name>A0ABS3ETX0_9FLAO</name>
<accession>A0ABS3ETX0</accession>
<evidence type="ECO:0000313" key="2">
    <source>
        <dbReference type="Proteomes" id="UP000664163"/>
    </source>
</evidence>